<dbReference type="Gene3D" id="3.90.550.10">
    <property type="entry name" value="Spore Coat Polysaccharide Biosynthesis Protein SpsA, Chain A"/>
    <property type="match status" value="1"/>
</dbReference>
<reference evidence="2" key="1">
    <citation type="submission" date="2023-07" db="EMBL/GenBank/DDBJ databases">
        <title>Sequencing the genomes of 1000 actinobacteria strains.</title>
        <authorList>
            <person name="Klenk H.-P."/>
        </authorList>
    </citation>
    <scope>NUCLEOTIDE SEQUENCE</scope>
    <source>
        <strain evidence="2">DSM 44707</strain>
    </source>
</reference>
<dbReference type="EMBL" id="JAVDYB010000001">
    <property type="protein sequence ID" value="MDR7279607.1"/>
    <property type="molecule type" value="Genomic_DNA"/>
</dbReference>
<dbReference type="InterPro" id="IPR029044">
    <property type="entry name" value="Nucleotide-diphossugar_trans"/>
</dbReference>
<dbReference type="SUPFAM" id="SSF53448">
    <property type="entry name" value="Nucleotide-diphospho-sugar transferases"/>
    <property type="match status" value="1"/>
</dbReference>
<accession>A0AAE3YUV7</accession>
<dbReference type="InterPro" id="IPR001173">
    <property type="entry name" value="Glyco_trans_2-like"/>
</dbReference>
<keyword evidence="3" id="KW-1185">Reference proteome</keyword>
<dbReference type="AlphaFoldDB" id="A0AAE3YUV7"/>
<comment type="caution">
    <text evidence="2">The sequence shown here is derived from an EMBL/GenBank/DDBJ whole genome shotgun (WGS) entry which is preliminary data.</text>
</comment>
<dbReference type="PANTHER" id="PTHR22916:SF3">
    <property type="entry name" value="UDP-GLCNAC:BETAGAL BETA-1,3-N-ACETYLGLUCOSAMINYLTRANSFERASE-LIKE PROTEIN 1"/>
    <property type="match status" value="1"/>
</dbReference>
<dbReference type="Pfam" id="PF00535">
    <property type="entry name" value="Glycos_transf_2"/>
    <property type="match status" value="1"/>
</dbReference>
<evidence type="ECO:0000313" key="3">
    <source>
        <dbReference type="Proteomes" id="UP001183643"/>
    </source>
</evidence>
<gene>
    <name evidence="2" type="ORF">J2S41_006385</name>
</gene>
<evidence type="ECO:0000313" key="2">
    <source>
        <dbReference type="EMBL" id="MDR7279607.1"/>
    </source>
</evidence>
<evidence type="ECO:0000259" key="1">
    <source>
        <dbReference type="Pfam" id="PF00535"/>
    </source>
</evidence>
<organism evidence="2 3">
    <name type="scientific">Catenuloplanes atrovinosus</name>
    <dbReference type="NCBI Taxonomy" id="137266"/>
    <lineage>
        <taxon>Bacteria</taxon>
        <taxon>Bacillati</taxon>
        <taxon>Actinomycetota</taxon>
        <taxon>Actinomycetes</taxon>
        <taxon>Micromonosporales</taxon>
        <taxon>Micromonosporaceae</taxon>
        <taxon>Catenuloplanes</taxon>
    </lineage>
</organism>
<dbReference type="Proteomes" id="UP001183643">
    <property type="component" value="Unassembled WGS sequence"/>
</dbReference>
<dbReference type="PANTHER" id="PTHR22916">
    <property type="entry name" value="GLYCOSYLTRANSFERASE"/>
    <property type="match status" value="1"/>
</dbReference>
<sequence length="398" mass="45413">MLSVVVPVHNVAPYLVECLESIAAQTYRDLDVVLVDDGSTDDSGRIAAAFTARDDRFRLITQPNAGLGAARNTGVRHARGSLLQFVDSDDVLPRCASGRLAAALARTGSDFATGNTLRLDSRGLHPSRMHARIFTHTRLRTHVTRDRELLGDRTAWNKVFRRDFWERQGLAFPEGVLYEDTPVMVPAHVLARAVDVLHEPVYHWRRREGDDRSITQRREEPRNFADRYAGVERVSRFLGDGGWEDLRAWYDASAVRSDLAFYLRVLPEADDDYRTMFLDRCAAFLDRVPQRVLDGLPAATRVQWHLVRQRRVPELLTVIRASRDGRVPVVRRGLRRYHALPFLDDGLPYLPRRLYRARRAMPRRLSAAAFRMFTGRGAVVNRASTPVDYKIKSEDSSR</sequence>
<proteinExistence type="predicted"/>
<dbReference type="GO" id="GO:0016758">
    <property type="term" value="F:hexosyltransferase activity"/>
    <property type="evidence" value="ECO:0007669"/>
    <property type="project" value="UniProtKB-ARBA"/>
</dbReference>
<name>A0AAE3YUV7_9ACTN</name>
<feature type="domain" description="Glycosyltransferase 2-like" evidence="1">
    <location>
        <begin position="3"/>
        <end position="164"/>
    </location>
</feature>
<protein>
    <submittedName>
        <fullName evidence="2">Glycosyltransferase involved in cell wall biosynthesis</fullName>
    </submittedName>
</protein>
<dbReference type="CDD" id="cd00761">
    <property type="entry name" value="Glyco_tranf_GTA_type"/>
    <property type="match status" value="1"/>
</dbReference>